<name>A0A8H7P701_9APHY</name>
<reference evidence="1" key="2">
    <citation type="journal article" name="Front. Microbiol.">
        <title>Degradative Capacity of Two Strains of Rhodonia placenta: From Phenotype to Genotype.</title>
        <authorList>
            <person name="Kolle M."/>
            <person name="Horta M.A.C."/>
            <person name="Nowrousian M."/>
            <person name="Ohm R.A."/>
            <person name="Benz J.P."/>
            <person name="Pilgard A."/>
        </authorList>
    </citation>
    <scope>NUCLEOTIDE SEQUENCE</scope>
    <source>
        <strain evidence="1">FPRL280</strain>
    </source>
</reference>
<sequence>MKGEKVAFLFGECASETEISGLHKRMMEIMCVRGRDVAEDRIGEQGFATEGATIGALG</sequence>
<dbReference type="Proteomes" id="UP000639403">
    <property type="component" value="Unassembled WGS sequence"/>
</dbReference>
<comment type="caution">
    <text evidence="1">The sequence shown here is derived from an EMBL/GenBank/DDBJ whole genome shotgun (WGS) entry which is preliminary data.</text>
</comment>
<dbReference type="EMBL" id="JADOXO010000030">
    <property type="protein sequence ID" value="KAF9818445.1"/>
    <property type="molecule type" value="Genomic_DNA"/>
</dbReference>
<gene>
    <name evidence="1" type="ORF">IEO21_02794</name>
</gene>
<proteinExistence type="predicted"/>
<reference evidence="1" key="1">
    <citation type="submission" date="2020-11" db="EMBL/GenBank/DDBJ databases">
        <authorList>
            <person name="Koelle M."/>
            <person name="Horta M.A.C."/>
            <person name="Nowrousian M."/>
            <person name="Ohm R.A."/>
            <person name="Benz P."/>
            <person name="Pilgard A."/>
        </authorList>
    </citation>
    <scope>NUCLEOTIDE SEQUENCE</scope>
    <source>
        <strain evidence="1">FPRL280</strain>
    </source>
</reference>
<dbReference type="AlphaFoldDB" id="A0A8H7P701"/>
<organism evidence="1 2">
    <name type="scientific">Rhodonia placenta</name>
    <dbReference type="NCBI Taxonomy" id="104341"/>
    <lineage>
        <taxon>Eukaryota</taxon>
        <taxon>Fungi</taxon>
        <taxon>Dikarya</taxon>
        <taxon>Basidiomycota</taxon>
        <taxon>Agaricomycotina</taxon>
        <taxon>Agaricomycetes</taxon>
        <taxon>Polyporales</taxon>
        <taxon>Adustoporiaceae</taxon>
        <taxon>Rhodonia</taxon>
    </lineage>
</organism>
<protein>
    <submittedName>
        <fullName evidence="1">Uncharacterized protein</fullName>
    </submittedName>
</protein>
<evidence type="ECO:0000313" key="1">
    <source>
        <dbReference type="EMBL" id="KAF9818445.1"/>
    </source>
</evidence>
<evidence type="ECO:0000313" key="2">
    <source>
        <dbReference type="Proteomes" id="UP000639403"/>
    </source>
</evidence>
<accession>A0A8H7P701</accession>